<sequence length="74" mass="8594">MNWQPIETAPKDRPILLLWPAGTLVERTLVSVGRWFALAPRPYWTCQYAESLGVRLVRAYPPTQWCEIHYPEPG</sequence>
<gene>
    <name evidence="1" type="ORF">N8I74_10895</name>
</gene>
<keyword evidence="2" id="KW-1185">Reference proteome</keyword>
<evidence type="ECO:0000313" key="1">
    <source>
        <dbReference type="EMBL" id="UXY13829.1"/>
    </source>
</evidence>
<proteinExistence type="predicted"/>
<dbReference type="Proteomes" id="UP001061302">
    <property type="component" value="Chromosome"/>
</dbReference>
<evidence type="ECO:0000313" key="2">
    <source>
        <dbReference type="Proteomes" id="UP001061302"/>
    </source>
</evidence>
<dbReference type="RefSeq" id="WP_263123099.1">
    <property type="nucleotide sequence ID" value="NZ_CP106753.1"/>
</dbReference>
<dbReference type="EMBL" id="CP106753">
    <property type="protein sequence ID" value="UXY13829.1"/>
    <property type="molecule type" value="Genomic_DNA"/>
</dbReference>
<accession>A0ABY6DHL3</accession>
<reference evidence="1" key="1">
    <citation type="submission" date="2022-10" db="EMBL/GenBank/DDBJ databases">
        <title>Chitiniphilus purpureus sp. nov., a novel chitin-degrading bacterium isolated from crawfish pond sediment.</title>
        <authorList>
            <person name="Li K."/>
        </authorList>
    </citation>
    <scope>NUCLEOTIDE SEQUENCE</scope>
    <source>
        <strain evidence="1">CD1</strain>
    </source>
</reference>
<organism evidence="1 2">
    <name type="scientific">Chitiniphilus purpureus</name>
    <dbReference type="NCBI Taxonomy" id="2981137"/>
    <lineage>
        <taxon>Bacteria</taxon>
        <taxon>Pseudomonadati</taxon>
        <taxon>Pseudomonadota</taxon>
        <taxon>Betaproteobacteria</taxon>
        <taxon>Neisseriales</taxon>
        <taxon>Chitinibacteraceae</taxon>
        <taxon>Chitiniphilus</taxon>
    </lineage>
</organism>
<name>A0ABY6DHL3_9NEIS</name>
<protein>
    <submittedName>
        <fullName evidence="1">Uncharacterized protein</fullName>
    </submittedName>
</protein>